<dbReference type="STRING" id="71717.A0A4Y7TXS6"/>
<comment type="caution">
    <text evidence="10">The sequence shown here is derived from an EMBL/GenBank/DDBJ whole genome shotgun (WGS) entry which is preliminary data.</text>
</comment>
<keyword evidence="7" id="KW-0677">Repeat</keyword>
<evidence type="ECO:0000313" key="11">
    <source>
        <dbReference type="Proteomes" id="UP000298030"/>
    </source>
</evidence>
<dbReference type="GO" id="GO:0004746">
    <property type="term" value="F:riboflavin synthase activity"/>
    <property type="evidence" value="ECO:0007669"/>
    <property type="project" value="UniProtKB-EC"/>
</dbReference>
<evidence type="ECO:0000313" key="10">
    <source>
        <dbReference type="EMBL" id="TEB38811.1"/>
    </source>
</evidence>
<comment type="function">
    <text evidence="1">Catalyzes the dismutation of two molecules of 6,7-dimethyl-8-ribityllumazine, resulting in the formation of riboflavin and 5-amino-6-(D-ribitylamino)uracil.</text>
</comment>
<evidence type="ECO:0000256" key="7">
    <source>
        <dbReference type="ARBA" id="ARBA00022737"/>
    </source>
</evidence>
<accession>A0A4Y7TXS6</accession>
<name>A0A4Y7TXS6_COPMI</name>
<dbReference type="CDD" id="cd00402">
    <property type="entry name" value="Riboflavin_synthase_like"/>
    <property type="match status" value="1"/>
</dbReference>
<dbReference type="SUPFAM" id="SSF63380">
    <property type="entry name" value="Riboflavin synthase domain-like"/>
    <property type="match status" value="2"/>
</dbReference>
<evidence type="ECO:0000256" key="2">
    <source>
        <dbReference type="ARBA" id="ARBA00004887"/>
    </source>
</evidence>
<dbReference type="PANTHER" id="PTHR21098:SF0">
    <property type="entry name" value="RIBOFLAVIN SYNTHASE"/>
    <property type="match status" value="1"/>
</dbReference>
<keyword evidence="5" id="KW-0686">Riboflavin biosynthesis</keyword>
<reference evidence="10 11" key="1">
    <citation type="journal article" date="2019" name="Nat. Ecol. Evol.">
        <title>Megaphylogeny resolves global patterns of mushroom evolution.</title>
        <authorList>
            <person name="Varga T."/>
            <person name="Krizsan K."/>
            <person name="Foldi C."/>
            <person name="Dima B."/>
            <person name="Sanchez-Garcia M."/>
            <person name="Sanchez-Ramirez S."/>
            <person name="Szollosi G.J."/>
            <person name="Szarkandi J.G."/>
            <person name="Papp V."/>
            <person name="Albert L."/>
            <person name="Andreopoulos W."/>
            <person name="Angelini C."/>
            <person name="Antonin V."/>
            <person name="Barry K.W."/>
            <person name="Bougher N.L."/>
            <person name="Buchanan P."/>
            <person name="Buyck B."/>
            <person name="Bense V."/>
            <person name="Catcheside P."/>
            <person name="Chovatia M."/>
            <person name="Cooper J."/>
            <person name="Damon W."/>
            <person name="Desjardin D."/>
            <person name="Finy P."/>
            <person name="Geml J."/>
            <person name="Haridas S."/>
            <person name="Hughes K."/>
            <person name="Justo A."/>
            <person name="Karasinski D."/>
            <person name="Kautmanova I."/>
            <person name="Kiss B."/>
            <person name="Kocsube S."/>
            <person name="Kotiranta H."/>
            <person name="LaButti K.M."/>
            <person name="Lechner B.E."/>
            <person name="Liimatainen K."/>
            <person name="Lipzen A."/>
            <person name="Lukacs Z."/>
            <person name="Mihaltcheva S."/>
            <person name="Morgado L.N."/>
            <person name="Niskanen T."/>
            <person name="Noordeloos M.E."/>
            <person name="Ohm R.A."/>
            <person name="Ortiz-Santana B."/>
            <person name="Ovrebo C."/>
            <person name="Racz N."/>
            <person name="Riley R."/>
            <person name="Savchenko A."/>
            <person name="Shiryaev A."/>
            <person name="Soop K."/>
            <person name="Spirin V."/>
            <person name="Szebenyi C."/>
            <person name="Tomsovsky M."/>
            <person name="Tulloss R.E."/>
            <person name="Uehling J."/>
            <person name="Grigoriev I.V."/>
            <person name="Vagvolgyi C."/>
            <person name="Papp T."/>
            <person name="Martin F.M."/>
            <person name="Miettinen O."/>
            <person name="Hibbett D.S."/>
            <person name="Nagy L.G."/>
        </authorList>
    </citation>
    <scope>NUCLEOTIDE SEQUENCE [LARGE SCALE GENOMIC DNA]</scope>
    <source>
        <strain evidence="10 11">FP101781</strain>
    </source>
</reference>
<feature type="repeat" description="Lumazine-binding" evidence="8">
    <location>
        <begin position="102"/>
        <end position="206"/>
    </location>
</feature>
<evidence type="ECO:0000256" key="6">
    <source>
        <dbReference type="ARBA" id="ARBA00022679"/>
    </source>
</evidence>
<evidence type="ECO:0000256" key="8">
    <source>
        <dbReference type="PROSITE-ProRule" id="PRU00524"/>
    </source>
</evidence>
<evidence type="ECO:0000259" key="9">
    <source>
        <dbReference type="PROSITE" id="PS51177"/>
    </source>
</evidence>
<dbReference type="InterPro" id="IPR026017">
    <property type="entry name" value="Lumazine-bd_dom"/>
</dbReference>
<dbReference type="Gene3D" id="2.40.30.20">
    <property type="match status" value="2"/>
</dbReference>
<dbReference type="PIRSF" id="PIRSF000498">
    <property type="entry name" value="Riboflavin_syn_A"/>
    <property type="match status" value="1"/>
</dbReference>
<gene>
    <name evidence="10" type="ORF">FA13DRAFT_1751393</name>
</gene>
<dbReference type="PROSITE" id="PS51177">
    <property type="entry name" value="LUMAZINE_BIND"/>
    <property type="match status" value="2"/>
</dbReference>
<dbReference type="PANTHER" id="PTHR21098">
    <property type="entry name" value="RIBOFLAVIN SYNTHASE ALPHA CHAIN"/>
    <property type="match status" value="1"/>
</dbReference>
<dbReference type="AlphaFoldDB" id="A0A4Y7TXS6"/>
<dbReference type="OrthoDB" id="10258924at2759"/>
<dbReference type="FunFam" id="2.40.30.20:FF:000003">
    <property type="entry name" value="Riboflavin synthase, alpha subunit"/>
    <property type="match status" value="1"/>
</dbReference>
<dbReference type="NCBIfam" id="TIGR00187">
    <property type="entry name" value="ribE"/>
    <property type="match status" value="1"/>
</dbReference>
<dbReference type="GO" id="GO:0009231">
    <property type="term" value="P:riboflavin biosynthetic process"/>
    <property type="evidence" value="ECO:0007669"/>
    <property type="project" value="UniProtKB-KW"/>
</dbReference>
<evidence type="ECO:0000256" key="4">
    <source>
        <dbReference type="ARBA" id="ARBA00013950"/>
    </source>
</evidence>
<evidence type="ECO:0000256" key="3">
    <source>
        <dbReference type="ARBA" id="ARBA00012827"/>
    </source>
</evidence>
<dbReference type="InterPro" id="IPR017938">
    <property type="entry name" value="Riboflavin_synthase-like_b-brl"/>
</dbReference>
<feature type="domain" description="Lumazine-binding" evidence="9">
    <location>
        <begin position="102"/>
        <end position="206"/>
    </location>
</feature>
<dbReference type="EC" id="2.5.1.9" evidence="3"/>
<dbReference type="InterPro" id="IPR023366">
    <property type="entry name" value="ATP_synth_asu-like_sf"/>
</dbReference>
<evidence type="ECO:0000256" key="5">
    <source>
        <dbReference type="ARBA" id="ARBA00022619"/>
    </source>
</evidence>
<dbReference type="InterPro" id="IPR001783">
    <property type="entry name" value="Lumazine-bd"/>
</dbReference>
<dbReference type="Pfam" id="PF00677">
    <property type="entry name" value="Lum_binding"/>
    <property type="match status" value="2"/>
</dbReference>
<dbReference type="FunFam" id="2.40.30.20:FF:000004">
    <property type="entry name" value="Riboflavin synthase, alpha subunit"/>
    <property type="match status" value="1"/>
</dbReference>
<comment type="pathway">
    <text evidence="2">Cofactor biosynthesis; riboflavin biosynthesis; riboflavin from 2-hydroxy-3-oxobutyl phosphate and 5-amino-6-(D-ribitylamino)uracil: step 2/2.</text>
</comment>
<protein>
    <recommendedName>
        <fullName evidence="4">Riboflavin synthase</fullName>
        <ecNumber evidence="3">2.5.1.9</ecNumber>
    </recommendedName>
</protein>
<feature type="repeat" description="Lumazine-binding" evidence="8">
    <location>
        <begin position="1"/>
        <end position="101"/>
    </location>
</feature>
<dbReference type="NCBIfam" id="NF006767">
    <property type="entry name" value="PRK09289.1"/>
    <property type="match status" value="1"/>
</dbReference>
<organism evidence="10 11">
    <name type="scientific">Coprinellus micaceus</name>
    <name type="common">Glistening ink-cap mushroom</name>
    <name type="synonym">Coprinus micaceus</name>
    <dbReference type="NCBI Taxonomy" id="71717"/>
    <lineage>
        <taxon>Eukaryota</taxon>
        <taxon>Fungi</taxon>
        <taxon>Dikarya</taxon>
        <taxon>Basidiomycota</taxon>
        <taxon>Agaricomycotina</taxon>
        <taxon>Agaricomycetes</taxon>
        <taxon>Agaricomycetidae</taxon>
        <taxon>Agaricales</taxon>
        <taxon>Agaricineae</taxon>
        <taxon>Psathyrellaceae</taxon>
        <taxon>Coprinellus</taxon>
    </lineage>
</organism>
<evidence type="ECO:0000256" key="1">
    <source>
        <dbReference type="ARBA" id="ARBA00002803"/>
    </source>
</evidence>
<proteinExistence type="predicted"/>
<keyword evidence="11" id="KW-1185">Reference proteome</keyword>
<feature type="domain" description="Lumazine-binding" evidence="9">
    <location>
        <begin position="1"/>
        <end position="101"/>
    </location>
</feature>
<keyword evidence="6" id="KW-0808">Transferase</keyword>
<sequence>MFTGLIERIGRIASKELDSAGATLVIADSAPILGDCNVGDSIAVNGACLTVVEFDKQEKGGWFKVWLANETLDRTDLGDLKVGDGVNCERAMGAHVRFGGHFVQAHVDGTATIVDRTPDGDSLRLTFKLPEATPERPSLLPYIITKGYVTVDGASLTVTGVNDIDRTFSLMLIKHTQEMITLSKKPITALVNIEVDMVGKYIQKSVISALGGDGEDGTGLKGLIEKVVEDVLKKRGL</sequence>
<dbReference type="Proteomes" id="UP000298030">
    <property type="component" value="Unassembled WGS sequence"/>
</dbReference>
<dbReference type="EMBL" id="QPFP01000002">
    <property type="protein sequence ID" value="TEB38811.1"/>
    <property type="molecule type" value="Genomic_DNA"/>
</dbReference>